<feature type="non-terminal residue" evidence="5">
    <location>
        <position position="1"/>
    </location>
</feature>
<evidence type="ECO:0000313" key="5">
    <source>
        <dbReference type="EMBL" id="EFH0368396.1"/>
    </source>
</evidence>
<sequence length="89" mass="10323">IKLTHFRKTEHPIEIYLLKKGIYIINLSLSKGTQAHAMAYIKRPGETLFFDPNHGEYSIKNKLNLLNFINQEYNSYGIDYLSIYQASLG</sequence>
<keyword evidence="1" id="KW-0645">Protease</keyword>
<protein>
    <recommendedName>
        <fullName evidence="4">Peptidase C58 YopT-type domain-containing protein</fullName>
    </recommendedName>
</protein>
<dbReference type="InterPro" id="IPR006473">
    <property type="entry name" value="Peptidase_C58_Yopt"/>
</dbReference>
<evidence type="ECO:0000256" key="2">
    <source>
        <dbReference type="ARBA" id="ARBA00022801"/>
    </source>
</evidence>
<evidence type="ECO:0000256" key="1">
    <source>
        <dbReference type="ARBA" id="ARBA00022670"/>
    </source>
</evidence>
<feature type="domain" description="Peptidase C58 YopT-type" evidence="4">
    <location>
        <begin position="23"/>
        <end position="71"/>
    </location>
</feature>
<dbReference type="Pfam" id="PF03543">
    <property type="entry name" value="Peptidase_C58"/>
    <property type="match status" value="1"/>
</dbReference>
<gene>
    <name evidence="5" type="ORF">BGM66_004963</name>
</gene>
<comment type="caution">
    <text evidence="5">The sequence shown here is derived from an EMBL/GenBank/DDBJ whole genome shotgun (WGS) entry which is preliminary data.</text>
</comment>
<organism evidence="5 6">
    <name type="scientific">Escherichia coli</name>
    <dbReference type="NCBI Taxonomy" id="562"/>
    <lineage>
        <taxon>Bacteria</taxon>
        <taxon>Pseudomonadati</taxon>
        <taxon>Pseudomonadota</taxon>
        <taxon>Gammaproteobacteria</taxon>
        <taxon>Enterobacterales</taxon>
        <taxon>Enterobacteriaceae</taxon>
        <taxon>Escherichia</taxon>
    </lineage>
</organism>
<evidence type="ECO:0000259" key="4">
    <source>
        <dbReference type="Pfam" id="PF03543"/>
    </source>
</evidence>
<dbReference type="Gene3D" id="3.90.70.20">
    <property type="match status" value="1"/>
</dbReference>
<evidence type="ECO:0000313" key="6">
    <source>
        <dbReference type="Proteomes" id="UP000521991"/>
    </source>
</evidence>
<dbReference type="EMBL" id="AASURL010000187">
    <property type="protein sequence ID" value="EFH0368396.1"/>
    <property type="molecule type" value="Genomic_DNA"/>
</dbReference>
<evidence type="ECO:0000256" key="3">
    <source>
        <dbReference type="ARBA" id="ARBA00022807"/>
    </source>
</evidence>
<dbReference type="InterPro" id="IPR038765">
    <property type="entry name" value="Papain-like_cys_pep_sf"/>
</dbReference>
<accession>A0A8S7R4Y7</accession>
<name>A0A8S7R4Y7_ECOLX</name>
<proteinExistence type="predicted"/>
<dbReference type="GO" id="GO:0004197">
    <property type="term" value="F:cysteine-type endopeptidase activity"/>
    <property type="evidence" value="ECO:0007669"/>
    <property type="project" value="InterPro"/>
</dbReference>
<reference evidence="5 6" key="1">
    <citation type="submission" date="2020-02" db="EMBL/GenBank/DDBJ databases">
        <authorList>
            <consortium name="PulseNet: The National Subtyping Network for Foodborne Disease Surveillance"/>
            <person name="Tarr C.L."/>
            <person name="Trees E."/>
            <person name="Katz L.S."/>
            <person name="Carleton-Romer H.A."/>
            <person name="Stroika S."/>
            <person name="Kucerova Z."/>
            <person name="Roache K.F."/>
            <person name="Sabol A.L."/>
            <person name="Besser J."/>
            <person name="Gerner-Smidt P."/>
        </authorList>
    </citation>
    <scope>NUCLEOTIDE SEQUENCE [LARGE SCALE GENOMIC DNA]</scope>
    <source>
        <strain evidence="5 6">PNUSAE004166</strain>
    </source>
</reference>
<keyword evidence="3" id="KW-0788">Thiol protease</keyword>
<dbReference type="AlphaFoldDB" id="A0A8S7R4Y7"/>
<dbReference type="GO" id="GO:0006508">
    <property type="term" value="P:proteolysis"/>
    <property type="evidence" value="ECO:0007669"/>
    <property type="project" value="UniProtKB-KW"/>
</dbReference>
<dbReference type="Proteomes" id="UP000521991">
    <property type="component" value="Unassembled WGS sequence"/>
</dbReference>
<keyword evidence="2" id="KW-0378">Hydrolase</keyword>
<dbReference type="SUPFAM" id="SSF54001">
    <property type="entry name" value="Cysteine proteinases"/>
    <property type="match status" value="1"/>
</dbReference>